<evidence type="ECO:0000313" key="8">
    <source>
        <dbReference type="EnsemblPlants" id="OB04G14450.1"/>
    </source>
</evidence>
<keyword evidence="6" id="KW-0732">Signal</keyword>
<dbReference type="AlphaFoldDB" id="J3LWC0"/>
<dbReference type="Gene3D" id="2.60.120.260">
    <property type="entry name" value="Galactose-binding domain-like"/>
    <property type="match status" value="1"/>
</dbReference>
<dbReference type="GO" id="GO:0005576">
    <property type="term" value="C:extracellular region"/>
    <property type="evidence" value="ECO:0007669"/>
    <property type="project" value="UniProtKB-SubCell"/>
</dbReference>
<keyword evidence="5" id="KW-0964">Secreted</keyword>
<dbReference type="HOGENOM" id="CLU_907275_0_0_1"/>
<evidence type="ECO:0000256" key="6">
    <source>
        <dbReference type="SAM" id="SignalP"/>
    </source>
</evidence>
<dbReference type="EC" id="3.2.1.23" evidence="4"/>
<dbReference type="SUPFAM" id="SSF51445">
    <property type="entry name" value="(Trans)glycosidases"/>
    <property type="match status" value="1"/>
</dbReference>
<protein>
    <recommendedName>
        <fullName evidence="4">beta-galactosidase</fullName>
        <ecNumber evidence="4">3.2.1.23</ecNumber>
    </recommendedName>
</protein>
<feature type="signal peptide" evidence="6">
    <location>
        <begin position="1"/>
        <end position="23"/>
    </location>
</feature>
<comment type="subcellular location">
    <subcellularLocation>
        <location evidence="2">Secreted</location>
    </subcellularLocation>
</comment>
<dbReference type="PANTHER" id="PTHR23421">
    <property type="entry name" value="BETA-GALACTOSIDASE RELATED"/>
    <property type="match status" value="1"/>
</dbReference>
<evidence type="ECO:0000256" key="1">
    <source>
        <dbReference type="ARBA" id="ARBA00001412"/>
    </source>
</evidence>
<dbReference type="EnsemblPlants" id="OB04G14450.1">
    <property type="protein sequence ID" value="OB04G14450.1"/>
    <property type="gene ID" value="OB04G14450"/>
</dbReference>
<dbReference type="eggNOG" id="KOG0496">
    <property type="taxonomic scope" value="Eukaryota"/>
</dbReference>
<feature type="domain" description="Glycoside hydrolase 35 catalytic" evidence="7">
    <location>
        <begin position="234"/>
        <end position="279"/>
    </location>
</feature>
<dbReference type="Proteomes" id="UP000006038">
    <property type="component" value="Chromosome 4"/>
</dbReference>
<dbReference type="InterPro" id="IPR031330">
    <property type="entry name" value="Gly_Hdrlase_35_cat"/>
</dbReference>
<evidence type="ECO:0000256" key="2">
    <source>
        <dbReference type="ARBA" id="ARBA00004613"/>
    </source>
</evidence>
<evidence type="ECO:0000256" key="3">
    <source>
        <dbReference type="ARBA" id="ARBA00009809"/>
    </source>
</evidence>
<proteinExistence type="inferred from homology"/>
<dbReference type="InterPro" id="IPR017853">
    <property type="entry name" value="GH"/>
</dbReference>
<comment type="similarity">
    <text evidence="3">Belongs to the glycosyl hydrolase 35 family.</text>
</comment>
<evidence type="ECO:0000259" key="7">
    <source>
        <dbReference type="Pfam" id="PF01301"/>
    </source>
</evidence>
<evidence type="ECO:0000256" key="4">
    <source>
        <dbReference type="ARBA" id="ARBA00012756"/>
    </source>
</evidence>
<keyword evidence="9" id="KW-1185">Reference proteome</keyword>
<sequence>MARGGRVNVVLFLLGCSCSAAAAGEGVVRQVVAERSDDGGNFFESFNVTYDHRAVLIGGKRRMLISAGLHYPSATPEIFSWSSCAARILGVETSGFRSIRAMHFIAMVSSQILTISQQYGLNIGMDENHSTGLVYLEEVSSLNIFIVKHIKNMVLLQYLVGTLEADFVPRHDAYKESLDSVIFRESLLQMLLICCEGSPIKYLNGIEVKAKRGTQLLGKQNNEEAKIPSYKNHYFGRTNFPRTAGGPLQITSYDYDAPIDEYGILKQPKWGHLKDLLAAIKHCEPALIAVDGSPQYIKLGSMQETNI</sequence>
<evidence type="ECO:0000313" key="9">
    <source>
        <dbReference type="Proteomes" id="UP000006038"/>
    </source>
</evidence>
<comment type="catalytic activity">
    <reaction evidence="1">
        <text>Hydrolysis of terminal non-reducing beta-D-galactose residues in beta-D-galactosides.</text>
        <dbReference type="EC" id="3.2.1.23"/>
    </reaction>
</comment>
<reference evidence="8" key="2">
    <citation type="submission" date="2013-04" db="UniProtKB">
        <authorList>
            <consortium name="EnsemblPlants"/>
        </authorList>
    </citation>
    <scope>IDENTIFICATION</scope>
</reference>
<evidence type="ECO:0000256" key="5">
    <source>
        <dbReference type="ARBA" id="ARBA00022525"/>
    </source>
</evidence>
<dbReference type="Gramene" id="OB04G14450.1">
    <property type="protein sequence ID" value="OB04G14450.1"/>
    <property type="gene ID" value="OB04G14450"/>
</dbReference>
<accession>J3LWC0</accession>
<dbReference type="PROSITE" id="PS51257">
    <property type="entry name" value="PROKAR_LIPOPROTEIN"/>
    <property type="match status" value="1"/>
</dbReference>
<organism evidence="8">
    <name type="scientific">Oryza brachyantha</name>
    <name type="common">malo sina</name>
    <dbReference type="NCBI Taxonomy" id="4533"/>
    <lineage>
        <taxon>Eukaryota</taxon>
        <taxon>Viridiplantae</taxon>
        <taxon>Streptophyta</taxon>
        <taxon>Embryophyta</taxon>
        <taxon>Tracheophyta</taxon>
        <taxon>Spermatophyta</taxon>
        <taxon>Magnoliopsida</taxon>
        <taxon>Liliopsida</taxon>
        <taxon>Poales</taxon>
        <taxon>Poaceae</taxon>
        <taxon>BOP clade</taxon>
        <taxon>Oryzoideae</taxon>
        <taxon>Oryzeae</taxon>
        <taxon>Oryzinae</taxon>
        <taxon>Oryza</taxon>
    </lineage>
</organism>
<feature type="chain" id="PRO_5003773110" description="beta-galactosidase" evidence="6">
    <location>
        <begin position="24"/>
        <end position="307"/>
    </location>
</feature>
<dbReference type="GO" id="GO:0005975">
    <property type="term" value="P:carbohydrate metabolic process"/>
    <property type="evidence" value="ECO:0007669"/>
    <property type="project" value="InterPro"/>
</dbReference>
<dbReference type="GO" id="GO:0004565">
    <property type="term" value="F:beta-galactosidase activity"/>
    <property type="evidence" value="ECO:0007669"/>
    <property type="project" value="UniProtKB-EC"/>
</dbReference>
<dbReference type="Pfam" id="PF01301">
    <property type="entry name" value="Glyco_hydro_35"/>
    <property type="match status" value="1"/>
</dbReference>
<name>J3LWC0_ORYBR</name>
<reference evidence="8" key="1">
    <citation type="journal article" date="2013" name="Nat. Commun.">
        <title>Whole-genome sequencing of Oryza brachyantha reveals mechanisms underlying Oryza genome evolution.</title>
        <authorList>
            <person name="Chen J."/>
            <person name="Huang Q."/>
            <person name="Gao D."/>
            <person name="Wang J."/>
            <person name="Lang Y."/>
            <person name="Liu T."/>
            <person name="Li B."/>
            <person name="Bai Z."/>
            <person name="Luis Goicoechea J."/>
            <person name="Liang C."/>
            <person name="Chen C."/>
            <person name="Zhang W."/>
            <person name="Sun S."/>
            <person name="Liao Y."/>
            <person name="Zhang X."/>
            <person name="Yang L."/>
            <person name="Song C."/>
            <person name="Wang M."/>
            <person name="Shi J."/>
            <person name="Liu G."/>
            <person name="Liu J."/>
            <person name="Zhou H."/>
            <person name="Zhou W."/>
            <person name="Yu Q."/>
            <person name="An N."/>
            <person name="Chen Y."/>
            <person name="Cai Q."/>
            <person name="Wang B."/>
            <person name="Liu B."/>
            <person name="Min J."/>
            <person name="Huang Y."/>
            <person name="Wu H."/>
            <person name="Li Z."/>
            <person name="Zhang Y."/>
            <person name="Yin Y."/>
            <person name="Song W."/>
            <person name="Jiang J."/>
            <person name="Jackson S.A."/>
            <person name="Wing R.A."/>
            <person name="Wang J."/>
            <person name="Chen M."/>
        </authorList>
    </citation>
    <scope>NUCLEOTIDE SEQUENCE [LARGE SCALE GENOMIC DNA]</scope>
    <source>
        <strain evidence="8">cv. IRGC 101232</strain>
    </source>
</reference>
<dbReference type="InterPro" id="IPR001944">
    <property type="entry name" value="Glycoside_Hdrlase_35"/>
</dbReference>